<dbReference type="Gene3D" id="3.40.50.150">
    <property type="entry name" value="Vaccinia Virus protein VP39"/>
    <property type="match status" value="1"/>
</dbReference>
<feature type="domain" description="Reverse transcriptase" evidence="4">
    <location>
        <begin position="2072"/>
        <end position="2335"/>
    </location>
</feature>
<protein>
    <recommendedName>
        <fullName evidence="4">Reverse transcriptase domain-containing protein</fullName>
    </recommendedName>
</protein>
<dbReference type="Pfam" id="PF00078">
    <property type="entry name" value="RVT_1"/>
    <property type="match status" value="1"/>
</dbReference>
<evidence type="ECO:0000256" key="3">
    <source>
        <dbReference type="SAM" id="MobiDB-lite"/>
    </source>
</evidence>
<dbReference type="InterPro" id="IPR000477">
    <property type="entry name" value="RT_dom"/>
</dbReference>
<evidence type="ECO:0000256" key="2">
    <source>
        <dbReference type="ARBA" id="ARBA00022679"/>
    </source>
</evidence>
<feature type="compositionally biased region" description="Low complexity" evidence="3">
    <location>
        <begin position="735"/>
        <end position="748"/>
    </location>
</feature>
<feature type="region of interest" description="Disordered" evidence="3">
    <location>
        <begin position="1335"/>
        <end position="1370"/>
    </location>
</feature>
<dbReference type="SUPFAM" id="SSF56219">
    <property type="entry name" value="DNase I-like"/>
    <property type="match status" value="1"/>
</dbReference>
<dbReference type="InterPro" id="IPR036691">
    <property type="entry name" value="Endo/exonu/phosph_ase_sf"/>
</dbReference>
<dbReference type="EMBL" id="CAJNDS010000658">
    <property type="protein sequence ID" value="CAE7225992.1"/>
    <property type="molecule type" value="Genomic_DNA"/>
</dbReference>
<keyword evidence="1" id="KW-0489">Methyltransferase</keyword>
<proteinExistence type="predicted"/>
<dbReference type="PROSITE" id="PS50878">
    <property type="entry name" value="RT_POL"/>
    <property type="match status" value="1"/>
</dbReference>
<feature type="region of interest" description="Disordered" evidence="3">
    <location>
        <begin position="688"/>
        <end position="794"/>
    </location>
</feature>
<dbReference type="InterPro" id="IPR001525">
    <property type="entry name" value="C5_MeTfrase"/>
</dbReference>
<dbReference type="SUPFAM" id="SSF53335">
    <property type="entry name" value="S-adenosyl-L-methionine-dependent methyltransferases"/>
    <property type="match status" value="1"/>
</dbReference>
<dbReference type="OrthoDB" id="441109at2759"/>
<feature type="compositionally biased region" description="Acidic residues" evidence="3">
    <location>
        <begin position="706"/>
        <end position="734"/>
    </location>
</feature>
<evidence type="ECO:0000313" key="5">
    <source>
        <dbReference type="EMBL" id="CAE7225992.1"/>
    </source>
</evidence>
<dbReference type="Proteomes" id="UP000604046">
    <property type="component" value="Unassembled WGS sequence"/>
</dbReference>
<evidence type="ECO:0000313" key="6">
    <source>
        <dbReference type="Proteomes" id="UP000604046"/>
    </source>
</evidence>
<dbReference type="GO" id="GO:0008168">
    <property type="term" value="F:methyltransferase activity"/>
    <property type="evidence" value="ECO:0007669"/>
    <property type="project" value="UniProtKB-KW"/>
</dbReference>
<dbReference type="PANTHER" id="PTHR19446">
    <property type="entry name" value="REVERSE TRANSCRIPTASES"/>
    <property type="match status" value="1"/>
</dbReference>
<sequence>MQQRLDALLSNGWLPAKSIEHMPDGFNAAVVVKQMVTKHHGTCALVDLRLRNDLESPSGTREPKTINEDWPFVSSNFPGQVRVGQAFMLVNARWMSVNGDQAIRFPETTGISATIPMNTATDATPGIVELFCGGMGGWSVAASKLPAEVVAKVDHEGMAISSTLLNTPGARLFTPHDDDGGANFDVFWGEVGDWRWARTLQKTHVEVLCASPPRQPFAEMEKSDGLEDKIHATGWFQLFYMARLLQRKILLIESVVGLLSHKHFAIIEKLLRWAGYTIIWKGKIDPSKYVPADRMRIFIVAWNNADLEGIYKKFRMVMPLSDGTKICNDAIWKNMSPEMVDELRLNYAQTSKAASRDLLPEWLRNQPGSVLDKRKVHTGLPLPPITTKYRALIDSPWLTLRKHGLCLPLWGIEHPGVRFLSKWEVAKAFGFAADVILPEPEEDAFLLLGNSLLPCQAMIVLGSALAHRPSDPMGADEIRNFITEGIQELATTWRNFDLLVQITNQGWATLELRGDLIATGPHGRLAGKIGAWQVSIASLTWNRERGTEVPCLTEETRMLYEEMLEDKDDEQGIAHQLFCPDMGRVEIRLDGDLTVRKMGRWILAGDVRDGRDGEVLIIVDTALPIARWANNVLYRADMRQFYFSEHTDSPMWITINEALVHEWPIQIQSGDYVCLRWDGHTDMDEWLDFPTFRIPGPPPPTPPDTPGDDGEDGESSDIDGTEDESSEGEVEGAEPDASAPSASAAPEVDPVDHGRTARMDYNTVQSTPPTTPRSSVGTTMRKSSTKGEYDPRPKKKILIDDGTCTFAMPSLHVYGNNCGSQGLASSSFFMVFQGQCLQVSKSDARLVGQIAEDHWGFQATDIFMTSNGKPLSINTAPSAMTVGATIQICGRLRGGTQPALQKLKGLLLSKGVANDNVDARIEEIREKIGDRGIREIYTSFDPWSTLKSRCGAMRLVKENEPKQKPKAKGIQESDPLQDDDPWKKALQERDQWKMEPNFFKKEDGSPPMVLQKITHGACGIAMVYEKEASMLAGNEDHMSPEELAILLVGGTVSAPSRFSTMQVEFPCRTADDQRVLLKAQLVNLGSKKISLAGEDSKVTVDEVDSIVVGCDIVHKDVPSWSEVVEGTVRFLKKQIPTLEKASFANWGRRFYTKGKQVQDGLQAESCHIMLRVKREFRDVILEEVVRGIYFSPKTEDGKPDGAFKIVWFQDRPCDDLKVLANAEPASYGIVNSKSGKGIRVKPQDFTRLRQKWHPDWKPIEGAPYDLLISSFFDVQNMPLSCTKADVQKFLNGIGWQAMVLKQTKPRCWVAGAQGPPSKAVHLATHGTVLISERPAKGVGKGSRKDPFPTVVAGKPRPTRIQPETSSSAMQLELDDATSKSLENKFQEKLDSLQKEQQAANQMCAWTDATYMDDSFKAGKGPFTVSGLNVQCLNAFVDDGRFTSSSSDVVVFSETAATKFVNVKACKAARRRNCHYKHGLEVNRRDFVDGRICETKGTAQGVGIFSKLPLRSPRQEWESDIWNSARVVDTIVITDFGPIRIFGMYGLHQTLPDFISENDSILREIFIRSESVDIPCLIVGDLNCDINFLETWTEMEYCGWADAAALQSYMDGQPMQPTFKDISRIDYILMNNKAKAAFQQYQVACIPETDHKEVFASFAWRPRLNRDWTFRTAKDMSALVNDSTKLRTASPRERDILDLETAIQLKDVERTWDCFTKAYENSIAAMLSNDHDSKLPNAYRGKGKIKFGVKQQEGVIKFAREGNFEPSGDETTVMTRQRIRQIRRLESLLSQQDHLVVLAPDTANWWNCKQACLATWRAALKSSGFGGNFKTWWLEEVADWFPHGLPTNWQTRDMLTKLKELEKHWKNRCLCHRKTLLKQRFKEDWDNGGSLHFQAIKPPSFPAVDSIDIAVELQICMCRCKEKSRFRCKLAHDDLHCVRVGAIWHQKESKGMVASVKGGIVTLSLISGSFRSGMIYQLQPTANPTIITNEAEKYWSQFWNRNNGRTHDDAIIEQAINSLPILDYMEAHISDMELEWGLSKLKKKKARGMDCFSNTELKNLPLLLKQPLRRTLDLFTKVGWPEALLHARMSLLYKNDQIGDISCTRPITILASIYRLWAKIMTAKTMRHILPHLPRTLYGSVPGKSSMDLAWNIQMTLEKALLRKETILGVSLDLSKAYNTIPRDILARLNQRLGLQDVWKPYSSFLSGLKRHFVCNDHWGPAVKSTVGVPEGCPLAVAQMIILTWMFTNLVQQRHAVDMHSYVDDWTLLNTEDETLTSALATVADLAKATGLILNINKSCIFGTKPARTRALKQKLHDAGYKVKCETNMQGLGIQFQTQTRASTTKRDERMKKGIQLLERLQFMPWKYDVKAAVIARGILQKCLYGCECFPVGKTFLRSLRAKCNHTVWNKQQYHLHFLVPLMSRYVFEPAIHVMRRRHATLMRMWARNKELVKDAWKIGVDGSHNFKAGQGWGPITHFQQMLRDWEWLLDADGNCTLPDGWSFNIWELSTAQFKLVTMQSWERVVVADLQNKQNLHDIEDLCIKSSKYPRNDDPMVEGFMNKVRLGGLFPNGRKHSVDYNNDKECIFCGQEDTLRHRVHECPGTEHVRASTTEWEQLKTLPDHVLLGGLFPKPEKLKQFQKALMEVDVQISPLPSNGLTRIFFTDGSAQDEGVPLARVASWGVTEAQPQESTNNVISSGILPGMIQTVFRAELFAVNVALAYDGCCEIFCDNQAAVKVVQAVINGNDTMDYWELLRAVADLPQ</sequence>
<dbReference type="Gene3D" id="3.60.10.10">
    <property type="entry name" value="Endonuclease/exonuclease/phosphatase"/>
    <property type="match status" value="1"/>
</dbReference>
<dbReference type="Pfam" id="PF03372">
    <property type="entry name" value="Exo_endo_phos"/>
    <property type="match status" value="1"/>
</dbReference>
<dbReference type="GO" id="GO:0032259">
    <property type="term" value="P:methylation"/>
    <property type="evidence" value="ECO:0007669"/>
    <property type="project" value="UniProtKB-KW"/>
</dbReference>
<dbReference type="Pfam" id="PF00145">
    <property type="entry name" value="DNA_methylase"/>
    <property type="match status" value="1"/>
</dbReference>
<organism evidence="5 6">
    <name type="scientific">Symbiodinium natans</name>
    <dbReference type="NCBI Taxonomy" id="878477"/>
    <lineage>
        <taxon>Eukaryota</taxon>
        <taxon>Sar</taxon>
        <taxon>Alveolata</taxon>
        <taxon>Dinophyceae</taxon>
        <taxon>Suessiales</taxon>
        <taxon>Symbiodiniaceae</taxon>
        <taxon>Symbiodinium</taxon>
    </lineage>
</organism>
<keyword evidence="6" id="KW-1185">Reference proteome</keyword>
<feature type="compositionally biased region" description="Polar residues" evidence="3">
    <location>
        <begin position="762"/>
        <end position="782"/>
    </location>
</feature>
<keyword evidence="2" id="KW-0808">Transferase</keyword>
<dbReference type="GO" id="GO:0003676">
    <property type="term" value="F:nucleic acid binding"/>
    <property type="evidence" value="ECO:0007669"/>
    <property type="project" value="InterPro"/>
</dbReference>
<dbReference type="InterPro" id="IPR036397">
    <property type="entry name" value="RNaseH_sf"/>
</dbReference>
<evidence type="ECO:0000256" key="1">
    <source>
        <dbReference type="ARBA" id="ARBA00022603"/>
    </source>
</evidence>
<dbReference type="InterPro" id="IPR005135">
    <property type="entry name" value="Endo/exonuclease/phosphatase"/>
</dbReference>
<feature type="compositionally biased region" description="Pro residues" evidence="3">
    <location>
        <begin position="695"/>
        <end position="705"/>
    </location>
</feature>
<feature type="region of interest" description="Disordered" evidence="3">
    <location>
        <begin position="958"/>
        <end position="981"/>
    </location>
</feature>
<dbReference type="Gene3D" id="3.30.420.10">
    <property type="entry name" value="Ribonuclease H-like superfamily/Ribonuclease H"/>
    <property type="match status" value="1"/>
</dbReference>
<accession>A0A812KEX2</accession>
<reference evidence="5" key="1">
    <citation type="submission" date="2021-02" db="EMBL/GenBank/DDBJ databases">
        <authorList>
            <person name="Dougan E. K."/>
            <person name="Rhodes N."/>
            <person name="Thang M."/>
            <person name="Chan C."/>
        </authorList>
    </citation>
    <scope>NUCLEOTIDE SEQUENCE</scope>
</reference>
<dbReference type="InterPro" id="IPR029063">
    <property type="entry name" value="SAM-dependent_MTases_sf"/>
</dbReference>
<name>A0A812KEX2_9DINO</name>
<gene>
    <name evidence="5" type="ORF">SNAT2548_LOCUS8760</name>
</gene>
<evidence type="ECO:0000259" key="4">
    <source>
        <dbReference type="PROSITE" id="PS50878"/>
    </source>
</evidence>
<comment type="caution">
    <text evidence="5">The sequence shown here is derived from an EMBL/GenBank/DDBJ whole genome shotgun (WGS) entry which is preliminary data.</text>
</comment>